<reference evidence="1 2" key="1">
    <citation type="submission" date="2011-11" db="EMBL/GenBank/DDBJ databases">
        <title>The Noncontiguous Finished sequence of Saccharomonospora cyanea NA-134.</title>
        <authorList>
            <consortium name="US DOE Joint Genome Institute"/>
            <person name="Lucas S."/>
            <person name="Han J."/>
            <person name="Lapidus A."/>
            <person name="Cheng J.-F."/>
            <person name="Goodwin L."/>
            <person name="Pitluck S."/>
            <person name="Peters L."/>
            <person name="Ovchinnikova G."/>
            <person name="Lu M."/>
            <person name="Detter J.C."/>
            <person name="Han C."/>
            <person name="Tapia R."/>
            <person name="Land M."/>
            <person name="Hauser L."/>
            <person name="Kyrpides N."/>
            <person name="Ivanova N."/>
            <person name="Pagani I."/>
            <person name="Brambilla E.-M."/>
            <person name="Klenk H.-P."/>
            <person name="Woyke T."/>
        </authorList>
    </citation>
    <scope>NUCLEOTIDE SEQUENCE [LARGE SCALE GENOMIC DNA]</scope>
    <source>
        <strain evidence="1 2">NA-134</strain>
    </source>
</reference>
<sequence length="173" mass="18976">MPGTLPDDRSLASIRRYYRRTIPLFDAYCKAIETHNVSDRPITEPMPTAGTVSNTGAARIALEHLGRPADDLSITMATAYLERIEEEIRLLSTEKPTFDDVVLGHFFNWAGCVPAPHEWLAQSADDQVDDADEIAAKLDDEQFAQAVRDAIPVALERIIARDAKGRKAAGGAS</sequence>
<evidence type="ECO:0000313" key="2">
    <source>
        <dbReference type="Proteomes" id="UP000002791"/>
    </source>
</evidence>
<dbReference type="AlphaFoldDB" id="H5XG67"/>
<name>H5XG67_9PSEU</name>
<dbReference type="STRING" id="882082.SaccyDRAFT_3822"/>
<dbReference type="HOGENOM" id="CLU_1546501_0_0_11"/>
<protein>
    <submittedName>
        <fullName evidence="1">Uncharacterized protein</fullName>
    </submittedName>
</protein>
<gene>
    <name evidence="1" type="ORF">SaccyDRAFT_3822</name>
</gene>
<dbReference type="Proteomes" id="UP000002791">
    <property type="component" value="Chromosome"/>
</dbReference>
<keyword evidence="2" id="KW-1185">Reference proteome</keyword>
<proteinExistence type="predicted"/>
<dbReference type="RefSeq" id="WP_005458552.1">
    <property type="nucleotide sequence ID" value="NZ_CM001440.1"/>
</dbReference>
<organism evidence="1 2">
    <name type="scientific">Saccharomonospora cyanea NA-134</name>
    <dbReference type="NCBI Taxonomy" id="882082"/>
    <lineage>
        <taxon>Bacteria</taxon>
        <taxon>Bacillati</taxon>
        <taxon>Actinomycetota</taxon>
        <taxon>Actinomycetes</taxon>
        <taxon>Pseudonocardiales</taxon>
        <taxon>Pseudonocardiaceae</taxon>
        <taxon>Saccharomonospora</taxon>
    </lineage>
</organism>
<accession>H5XG67</accession>
<dbReference type="EMBL" id="CM001440">
    <property type="protein sequence ID" value="EHR62649.1"/>
    <property type="molecule type" value="Genomic_DNA"/>
</dbReference>
<evidence type="ECO:0000313" key="1">
    <source>
        <dbReference type="EMBL" id="EHR62649.1"/>
    </source>
</evidence>